<evidence type="ECO:0000259" key="7">
    <source>
        <dbReference type="Pfam" id="PF02656"/>
    </source>
</evidence>
<keyword evidence="9" id="KW-1185">Reference proteome</keyword>
<evidence type="ECO:0000256" key="5">
    <source>
        <dbReference type="ARBA" id="ARBA00023136"/>
    </source>
</evidence>
<organism evidence="8 9">
    <name type="scientific">Candidatus Hydrogenisulfobacillus filiaventi</name>
    <dbReference type="NCBI Taxonomy" id="2707344"/>
    <lineage>
        <taxon>Bacteria</taxon>
        <taxon>Bacillati</taxon>
        <taxon>Bacillota</taxon>
        <taxon>Clostridia</taxon>
        <taxon>Eubacteriales</taxon>
        <taxon>Clostridiales Family XVII. Incertae Sedis</taxon>
        <taxon>Candidatus Hydrogenisulfobacillus</taxon>
    </lineage>
</organism>
<evidence type="ECO:0000256" key="4">
    <source>
        <dbReference type="ARBA" id="ARBA00022989"/>
    </source>
</evidence>
<dbReference type="Pfam" id="PF02656">
    <property type="entry name" value="DUF202"/>
    <property type="match status" value="1"/>
</dbReference>
<name>A0A6F8ZEC5_9FIRM</name>
<gene>
    <name evidence="8" type="ORF">R50_0599</name>
</gene>
<evidence type="ECO:0000313" key="9">
    <source>
        <dbReference type="Proteomes" id="UP000503399"/>
    </source>
</evidence>
<comment type="subcellular location">
    <subcellularLocation>
        <location evidence="1">Cell membrane</location>
        <topology evidence="1">Multi-pass membrane protein</topology>
    </subcellularLocation>
</comment>
<dbReference type="Proteomes" id="UP000503399">
    <property type="component" value="Chromosome"/>
</dbReference>
<evidence type="ECO:0000256" key="6">
    <source>
        <dbReference type="SAM" id="Phobius"/>
    </source>
</evidence>
<accession>A0A6F8ZEC5</accession>
<dbReference type="AlphaFoldDB" id="A0A6F8ZEC5"/>
<proteinExistence type="predicted"/>
<dbReference type="InterPro" id="IPR003807">
    <property type="entry name" value="DUF202"/>
</dbReference>
<keyword evidence="5 6" id="KW-0472">Membrane</keyword>
<dbReference type="InterPro" id="IPR052053">
    <property type="entry name" value="IM_YidH-like"/>
</dbReference>
<feature type="transmembrane region" description="Helical" evidence="6">
    <location>
        <begin position="23"/>
        <end position="47"/>
    </location>
</feature>
<dbReference type="KEGG" id="hfv:R50_0599"/>
<evidence type="ECO:0000313" key="8">
    <source>
        <dbReference type="EMBL" id="CAB1128105.1"/>
    </source>
</evidence>
<sequence length="126" mass="13419">MAEGSGKSGGVRDLLANERTFLAWIRTAIGLMGFGFVVAKFNLFLYIRGLYTRRPTPGSGTLGLVLVGAGMGLLLLATWHYHQVRTGILSGDDRPAAHSPMAYLAAALLFAAGAALLIYLGRTRLP</sequence>
<dbReference type="PANTHER" id="PTHR34187">
    <property type="entry name" value="FGR18P"/>
    <property type="match status" value="1"/>
</dbReference>
<dbReference type="EMBL" id="LR778114">
    <property type="protein sequence ID" value="CAB1128105.1"/>
    <property type="molecule type" value="Genomic_DNA"/>
</dbReference>
<keyword evidence="4 6" id="KW-1133">Transmembrane helix</keyword>
<feature type="transmembrane region" description="Helical" evidence="6">
    <location>
        <begin position="101"/>
        <end position="120"/>
    </location>
</feature>
<reference evidence="8 9" key="1">
    <citation type="submission" date="2020-02" db="EMBL/GenBank/DDBJ databases">
        <authorList>
            <person name="Hogendoorn C."/>
        </authorList>
    </citation>
    <scope>NUCLEOTIDE SEQUENCE [LARGE SCALE GENOMIC DNA]</scope>
    <source>
        <strain evidence="8">R501</strain>
    </source>
</reference>
<protein>
    <recommendedName>
        <fullName evidence="7">DUF202 domain-containing protein</fullName>
    </recommendedName>
</protein>
<dbReference type="GO" id="GO:0005886">
    <property type="term" value="C:plasma membrane"/>
    <property type="evidence" value="ECO:0007669"/>
    <property type="project" value="UniProtKB-SubCell"/>
</dbReference>
<keyword evidence="3 6" id="KW-0812">Transmembrane</keyword>
<feature type="domain" description="DUF202" evidence="7">
    <location>
        <begin position="12"/>
        <end position="85"/>
    </location>
</feature>
<evidence type="ECO:0000256" key="2">
    <source>
        <dbReference type="ARBA" id="ARBA00022475"/>
    </source>
</evidence>
<dbReference type="PANTHER" id="PTHR34187:SF2">
    <property type="entry name" value="DUF202 DOMAIN-CONTAINING PROTEIN"/>
    <property type="match status" value="1"/>
</dbReference>
<keyword evidence="2" id="KW-1003">Cell membrane</keyword>
<evidence type="ECO:0000256" key="3">
    <source>
        <dbReference type="ARBA" id="ARBA00022692"/>
    </source>
</evidence>
<evidence type="ECO:0000256" key="1">
    <source>
        <dbReference type="ARBA" id="ARBA00004651"/>
    </source>
</evidence>
<feature type="transmembrane region" description="Helical" evidence="6">
    <location>
        <begin position="59"/>
        <end position="81"/>
    </location>
</feature>